<gene>
    <name evidence="1" type="ORF">BJ508DRAFT_326943</name>
</gene>
<sequence>MIDHWATYNVTDQNGRKLAFDWTNCDPRDVSDEELPEGIKRRLDRLTDQYGRCLDLDWANCASPELSEKRLSESVKRRLDRYYKEYKSGLLSHLSAFRYADQHGRRLAFAIELPTPAPRAPSASVKGQLARLYREFDRLRSRPVCSSIPPIPEADIQFLYETLEAYDTAAVALEPELTRSRNSSGSLFESKKQAHARNWGKLNLSRRKSLNYLFGRGQELQRGPPPVRVQKSLATYLLWFHRELDPLLERTLSLSSHGLKRLVYGVNEAFHDAPKAALVYLQTREEAGFLRDGQCQLINLAFENQILMLSRLLPSAATRLDLWVGMEDLHFACQKFRGLLDFLSGVTGFRSERMENTTLRFLAEDGDNATEVVRVIDDTTREWFTHTEGAREFFCEAITGPDGKVLFSKAGLRAADPMKDAHNNLEASVSGRRRPGLLYPVVFEFGGAASA</sequence>
<organism evidence="1 2">
    <name type="scientific">Ascobolus immersus RN42</name>
    <dbReference type="NCBI Taxonomy" id="1160509"/>
    <lineage>
        <taxon>Eukaryota</taxon>
        <taxon>Fungi</taxon>
        <taxon>Dikarya</taxon>
        <taxon>Ascomycota</taxon>
        <taxon>Pezizomycotina</taxon>
        <taxon>Pezizomycetes</taxon>
        <taxon>Pezizales</taxon>
        <taxon>Ascobolaceae</taxon>
        <taxon>Ascobolus</taxon>
    </lineage>
</organism>
<dbReference type="EMBL" id="ML119684">
    <property type="protein sequence ID" value="RPA80852.1"/>
    <property type="molecule type" value="Genomic_DNA"/>
</dbReference>
<dbReference type="AlphaFoldDB" id="A0A3N4I418"/>
<evidence type="ECO:0000313" key="2">
    <source>
        <dbReference type="Proteomes" id="UP000275078"/>
    </source>
</evidence>
<proteinExistence type="predicted"/>
<evidence type="ECO:0000313" key="1">
    <source>
        <dbReference type="EMBL" id="RPA80852.1"/>
    </source>
</evidence>
<keyword evidence="2" id="KW-1185">Reference proteome</keyword>
<reference evidence="1 2" key="1">
    <citation type="journal article" date="2018" name="Nat. Ecol. Evol.">
        <title>Pezizomycetes genomes reveal the molecular basis of ectomycorrhizal truffle lifestyle.</title>
        <authorList>
            <person name="Murat C."/>
            <person name="Payen T."/>
            <person name="Noel B."/>
            <person name="Kuo A."/>
            <person name="Morin E."/>
            <person name="Chen J."/>
            <person name="Kohler A."/>
            <person name="Krizsan K."/>
            <person name="Balestrini R."/>
            <person name="Da Silva C."/>
            <person name="Montanini B."/>
            <person name="Hainaut M."/>
            <person name="Levati E."/>
            <person name="Barry K.W."/>
            <person name="Belfiori B."/>
            <person name="Cichocki N."/>
            <person name="Clum A."/>
            <person name="Dockter R.B."/>
            <person name="Fauchery L."/>
            <person name="Guy J."/>
            <person name="Iotti M."/>
            <person name="Le Tacon F."/>
            <person name="Lindquist E.A."/>
            <person name="Lipzen A."/>
            <person name="Malagnac F."/>
            <person name="Mello A."/>
            <person name="Molinier V."/>
            <person name="Miyauchi S."/>
            <person name="Poulain J."/>
            <person name="Riccioni C."/>
            <person name="Rubini A."/>
            <person name="Sitrit Y."/>
            <person name="Splivallo R."/>
            <person name="Traeger S."/>
            <person name="Wang M."/>
            <person name="Zifcakova L."/>
            <person name="Wipf D."/>
            <person name="Zambonelli A."/>
            <person name="Paolocci F."/>
            <person name="Nowrousian M."/>
            <person name="Ottonello S."/>
            <person name="Baldrian P."/>
            <person name="Spatafora J.W."/>
            <person name="Henrissat B."/>
            <person name="Nagy L.G."/>
            <person name="Aury J.M."/>
            <person name="Wincker P."/>
            <person name="Grigoriev I.V."/>
            <person name="Bonfante P."/>
            <person name="Martin F.M."/>
        </authorList>
    </citation>
    <scope>NUCLEOTIDE SEQUENCE [LARGE SCALE GENOMIC DNA]</scope>
    <source>
        <strain evidence="1 2">RN42</strain>
    </source>
</reference>
<dbReference type="Proteomes" id="UP000275078">
    <property type="component" value="Unassembled WGS sequence"/>
</dbReference>
<name>A0A3N4I418_ASCIM</name>
<protein>
    <submittedName>
        <fullName evidence="1">Uncharacterized protein</fullName>
    </submittedName>
</protein>
<accession>A0A3N4I418</accession>